<reference evidence="1 2" key="1">
    <citation type="submission" date="2014-10" db="EMBL/GenBank/DDBJ databases">
        <title>Draft genome of the hookworm Ancylostoma caninum.</title>
        <authorList>
            <person name="Mitreva M."/>
        </authorList>
    </citation>
    <scope>NUCLEOTIDE SEQUENCE [LARGE SCALE GENOMIC DNA]</scope>
    <source>
        <strain evidence="1 2">Baltimore</strain>
    </source>
</reference>
<protein>
    <submittedName>
        <fullName evidence="1">Uncharacterized protein</fullName>
    </submittedName>
</protein>
<comment type="caution">
    <text evidence="1">The sequence shown here is derived from an EMBL/GenBank/DDBJ whole genome shotgun (WGS) entry which is preliminary data.</text>
</comment>
<accession>A0A368FX50</accession>
<keyword evidence="2" id="KW-1185">Reference proteome</keyword>
<organism evidence="1 2">
    <name type="scientific">Ancylostoma caninum</name>
    <name type="common">Dog hookworm</name>
    <dbReference type="NCBI Taxonomy" id="29170"/>
    <lineage>
        <taxon>Eukaryota</taxon>
        <taxon>Metazoa</taxon>
        <taxon>Ecdysozoa</taxon>
        <taxon>Nematoda</taxon>
        <taxon>Chromadorea</taxon>
        <taxon>Rhabditida</taxon>
        <taxon>Rhabditina</taxon>
        <taxon>Rhabditomorpha</taxon>
        <taxon>Strongyloidea</taxon>
        <taxon>Ancylostomatidae</taxon>
        <taxon>Ancylostomatinae</taxon>
        <taxon>Ancylostoma</taxon>
    </lineage>
</organism>
<evidence type="ECO:0000313" key="2">
    <source>
        <dbReference type="Proteomes" id="UP000252519"/>
    </source>
</evidence>
<name>A0A368FX50_ANCCA</name>
<dbReference type="EMBL" id="JOJR01000528">
    <property type="protein sequence ID" value="RCN36774.1"/>
    <property type="molecule type" value="Genomic_DNA"/>
</dbReference>
<evidence type="ECO:0000313" key="1">
    <source>
        <dbReference type="EMBL" id="RCN36774.1"/>
    </source>
</evidence>
<dbReference type="Proteomes" id="UP000252519">
    <property type="component" value="Unassembled WGS sequence"/>
</dbReference>
<dbReference type="AlphaFoldDB" id="A0A368FX50"/>
<proteinExistence type="predicted"/>
<gene>
    <name evidence="1" type="ORF">ANCCAN_17332</name>
</gene>
<sequence length="73" mass="7696">MEDAYVDLGKFNCEGCATGSAPPIARTSTESVLSDGIAAIVVSGSFLRLLPEVVVHSHLLCVYFDLSTTGCFI</sequence>